<protein>
    <submittedName>
        <fullName evidence="1">Uncharacterized protein</fullName>
    </submittedName>
</protein>
<organism evidence="1 2">
    <name type="scientific">Geomicrobium halophilum</name>
    <dbReference type="NCBI Taxonomy" id="549000"/>
    <lineage>
        <taxon>Bacteria</taxon>
        <taxon>Bacillati</taxon>
        <taxon>Bacillota</taxon>
        <taxon>Bacilli</taxon>
        <taxon>Bacillales</taxon>
        <taxon>Geomicrobium</taxon>
    </lineage>
</organism>
<name>A0A841PYK6_9BACL</name>
<sequence>MQRVWENGSFLRLLDELEELGMMGKLDDINQQIGDQLYEAKAGDTIHTSFETEHFVYQFYFNVIDYEDRPEGYSDMEEEPIMIVYMHHTKLDK</sequence>
<proteinExistence type="predicted"/>
<evidence type="ECO:0000313" key="2">
    <source>
        <dbReference type="Proteomes" id="UP000568839"/>
    </source>
</evidence>
<reference evidence="1 2" key="1">
    <citation type="submission" date="2020-08" db="EMBL/GenBank/DDBJ databases">
        <title>Genomic Encyclopedia of Type Strains, Phase IV (KMG-IV): sequencing the most valuable type-strain genomes for metagenomic binning, comparative biology and taxonomic classification.</title>
        <authorList>
            <person name="Goeker M."/>
        </authorList>
    </citation>
    <scope>NUCLEOTIDE SEQUENCE [LARGE SCALE GENOMIC DNA]</scope>
    <source>
        <strain evidence="1 2">DSM 21769</strain>
    </source>
</reference>
<gene>
    <name evidence="1" type="ORF">HNR44_001741</name>
</gene>
<keyword evidence="2" id="KW-1185">Reference proteome</keyword>
<dbReference type="Proteomes" id="UP000568839">
    <property type="component" value="Unassembled WGS sequence"/>
</dbReference>
<dbReference type="EMBL" id="JACHHJ010000002">
    <property type="protein sequence ID" value="MBB6449763.1"/>
    <property type="molecule type" value="Genomic_DNA"/>
</dbReference>
<dbReference type="AlphaFoldDB" id="A0A841PYK6"/>
<evidence type="ECO:0000313" key="1">
    <source>
        <dbReference type="EMBL" id="MBB6449763.1"/>
    </source>
</evidence>
<accession>A0A841PYK6</accession>
<comment type="caution">
    <text evidence="1">The sequence shown here is derived from an EMBL/GenBank/DDBJ whole genome shotgun (WGS) entry which is preliminary data.</text>
</comment>
<dbReference type="RefSeq" id="WP_184403723.1">
    <property type="nucleotide sequence ID" value="NZ_JACHHJ010000002.1"/>
</dbReference>